<gene>
    <name evidence="2" type="ORF">FB567DRAFT_586941</name>
</gene>
<evidence type="ECO:0000313" key="3">
    <source>
        <dbReference type="Proteomes" id="UP000813461"/>
    </source>
</evidence>
<organism evidence="2 3">
    <name type="scientific">Paraphoma chrysanthemicola</name>
    <dbReference type="NCBI Taxonomy" id="798071"/>
    <lineage>
        <taxon>Eukaryota</taxon>
        <taxon>Fungi</taxon>
        <taxon>Dikarya</taxon>
        <taxon>Ascomycota</taxon>
        <taxon>Pezizomycotina</taxon>
        <taxon>Dothideomycetes</taxon>
        <taxon>Pleosporomycetidae</taxon>
        <taxon>Pleosporales</taxon>
        <taxon>Pleosporineae</taxon>
        <taxon>Phaeosphaeriaceae</taxon>
        <taxon>Paraphoma</taxon>
    </lineage>
</organism>
<evidence type="ECO:0000256" key="1">
    <source>
        <dbReference type="SAM" id="MobiDB-lite"/>
    </source>
</evidence>
<dbReference type="AlphaFoldDB" id="A0A8K0W4S1"/>
<keyword evidence="3" id="KW-1185">Reference proteome</keyword>
<comment type="caution">
    <text evidence="2">The sequence shown here is derived from an EMBL/GenBank/DDBJ whole genome shotgun (WGS) entry which is preliminary data.</text>
</comment>
<protein>
    <submittedName>
        <fullName evidence="2">Uncharacterized protein</fullName>
    </submittedName>
</protein>
<name>A0A8K0W4S1_9PLEO</name>
<dbReference type="OrthoDB" id="3521506at2759"/>
<reference evidence="2" key="1">
    <citation type="journal article" date="2021" name="Nat. Commun.">
        <title>Genetic determinants of endophytism in the Arabidopsis root mycobiome.</title>
        <authorList>
            <person name="Mesny F."/>
            <person name="Miyauchi S."/>
            <person name="Thiergart T."/>
            <person name="Pickel B."/>
            <person name="Atanasova L."/>
            <person name="Karlsson M."/>
            <person name="Huettel B."/>
            <person name="Barry K.W."/>
            <person name="Haridas S."/>
            <person name="Chen C."/>
            <person name="Bauer D."/>
            <person name="Andreopoulos W."/>
            <person name="Pangilinan J."/>
            <person name="LaButti K."/>
            <person name="Riley R."/>
            <person name="Lipzen A."/>
            <person name="Clum A."/>
            <person name="Drula E."/>
            <person name="Henrissat B."/>
            <person name="Kohler A."/>
            <person name="Grigoriev I.V."/>
            <person name="Martin F.M."/>
            <person name="Hacquard S."/>
        </authorList>
    </citation>
    <scope>NUCLEOTIDE SEQUENCE</scope>
    <source>
        <strain evidence="2">MPI-SDFR-AT-0120</strain>
    </source>
</reference>
<dbReference type="EMBL" id="JAGMVJ010000001">
    <property type="protein sequence ID" value="KAH7095632.1"/>
    <property type="molecule type" value="Genomic_DNA"/>
</dbReference>
<sequence length="125" mass="13677">MGAKSAHKYFGNWIDSIPDSKLEGGMRATGKIHFDRVARLDAQDTFTKSDGTRWVNIQMQVNKECPISTFKRAAPASFAFVCAPLDNQWSAAVVKEKLKASITGRALPRPGHQKSGIVEAEEGAE</sequence>
<dbReference type="Proteomes" id="UP000813461">
    <property type="component" value="Unassembled WGS sequence"/>
</dbReference>
<proteinExistence type="predicted"/>
<feature type="region of interest" description="Disordered" evidence="1">
    <location>
        <begin position="104"/>
        <end position="125"/>
    </location>
</feature>
<accession>A0A8K0W4S1</accession>
<evidence type="ECO:0000313" key="2">
    <source>
        <dbReference type="EMBL" id="KAH7095632.1"/>
    </source>
</evidence>